<evidence type="ECO:0000256" key="1">
    <source>
        <dbReference type="SAM" id="Phobius"/>
    </source>
</evidence>
<accession>A0A1V4HHV6</accession>
<dbReference type="NCBIfam" id="NF037970">
    <property type="entry name" value="vanZ_1"/>
    <property type="match status" value="1"/>
</dbReference>
<protein>
    <recommendedName>
        <fullName evidence="2">VanZ-like domain-containing protein</fullName>
    </recommendedName>
</protein>
<gene>
    <name evidence="3" type="ORF">BC351_31260</name>
</gene>
<dbReference type="OrthoDB" id="291892at2"/>
<dbReference type="InterPro" id="IPR006976">
    <property type="entry name" value="VanZ-like"/>
</dbReference>
<dbReference type="InterPro" id="IPR016747">
    <property type="entry name" value="Phosphotransbutyrylase"/>
</dbReference>
<organism evidence="3 4">
    <name type="scientific">Paenibacillus ferrarius</name>
    <dbReference type="NCBI Taxonomy" id="1469647"/>
    <lineage>
        <taxon>Bacteria</taxon>
        <taxon>Bacillati</taxon>
        <taxon>Bacillota</taxon>
        <taxon>Bacilli</taxon>
        <taxon>Bacillales</taxon>
        <taxon>Paenibacillaceae</taxon>
        <taxon>Paenibacillus</taxon>
    </lineage>
</organism>
<keyword evidence="4" id="KW-1185">Reference proteome</keyword>
<keyword evidence="1" id="KW-0812">Transmembrane</keyword>
<feature type="transmembrane region" description="Helical" evidence="1">
    <location>
        <begin position="9"/>
        <end position="26"/>
    </location>
</feature>
<dbReference type="EMBL" id="MBTG01000021">
    <property type="protein sequence ID" value="OPH54692.1"/>
    <property type="molecule type" value="Genomic_DNA"/>
</dbReference>
<sequence>MQHAASRRYFYVFLIAAVLWMAFIFFKSAETYQQQSLRPLLESKFTADQLKMSVPHLNFTYDHQSVTWEDPFGAIEFFIRKAGHVSEFAILALLWSLALLAKPVKVVIALLTSSIISVLYAASDEWHQTFVDGRTGHAIDVAIDSIGVVLAVLVILVVVGIRKWIKRRRIS</sequence>
<feature type="transmembrane region" description="Helical" evidence="1">
    <location>
        <begin position="142"/>
        <end position="161"/>
    </location>
</feature>
<feature type="transmembrane region" description="Helical" evidence="1">
    <location>
        <begin position="106"/>
        <end position="122"/>
    </location>
</feature>
<feature type="domain" description="VanZ-like" evidence="2">
    <location>
        <begin position="13"/>
        <end position="157"/>
    </location>
</feature>
<comment type="caution">
    <text evidence="3">The sequence shown here is derived from an EMBL/GenBank/DDBJ whole genome shotgun (WGS) entry which is preliminary data.</text>
</comment>
<evidence type="ECO:0000313" key="3">
    <source>
        <dbReference type="EMBL" id="OPH54692.1"/>
    </source>
</evidence>
<keyword evidence="1" id="KW-1133">Transmembrane helix</keyword>
<evidence type="ECO:0000313" key="4">
    <source>
        <dbReference type="Proteomes" id="UP000190626"/>
    </source>
</evidence>
<dbReference type="AlphaFoldDB" id="A0A1V4HHV6"/>
<reference evidence="4" key="1">
    <citation type="submission" date="2016-07" db="EMBL/GenBank/DDBJ databases">
        <authorList>
            <person name="Florea S."/>
            <person name="Webb J.S."/>
            <person name="Jaromczyk J."/>
            <person name="Schardl C.L."/>
        </authorList>
    </citation>
    <scope>NUCLEOTIDE SEQUENCE [LARGE SCALE GENOMIC DNA]</scope>
    <source>
        <strain evidence="4">CY1</strain>
    </source>
</reference>
<evidence type="ECO:0000259" key="2">
    <source>
        <dbReference type="Pfam" id="PF04892"/>
    </source>
</evidence>
<name>A0A1V4HHV6_9BACL</name>
<dbReference type="Pfam" id="PF04892">
    <property type="entry name" value="VanZ"/>
    <property type="match status" value="1"/>
</dbReference>
<dbReference type="RefSeq" id="WP_079414945.1">
    <property type="nucleotide sequence ID" value="NZ_MBTG01000021.1"/>
</dbReference>
<dbReference type="Proteomes" id="UP000190626">
    <property type="component" value="Unassembled WGS sequence"/>
</dbReference>
<proteinExistence type="predicted"/>
<keyword evidence="1" id="KW-0472">Membrane</keyword>
<dbReference type="STRING" id="1469647.BC351_31260"/>
<feature type="transmembrane region" description="Helical" evidence="1">
    <location>
        <begin position="82"/>
        <end position="101"/>
    </location>
</feature>
<dbReference type="PIRSF" id="PIRSF019083">
    <property type="entry name" value="UCP019083_VanZ"/>
    <property type="match status" value="1"/>
</dbReference>